<dbReference type="Proteomes" id="UP000008141">
    <property type="component" value="Unassembled WGS sequence"/>
</dbReference>
<keyword evidence="4" id="KW-1185">Reference proteome</keyword>
<dbReference type="OrthoDB" id="41532at2759"/>
<feature type="compositionally biased region" description="Basic and acidic residues" evidence="1">
    <location>
        <begin position="177"/>
        <end position="186"/>
    </location>
</feature>
<feature type="region of interest" description="Disordered" evidence="1">
    <location>
        <begin position="166"/>
        <end position="186"/>
    </location>
</feature>
<name>E1ZG71_CHLVA</name>
<accession>E1ZG71</accession>
<evidence type="ECO:0000313" key="3">
    <source>
        <dbReference type="EMBL" id="EFN55416.1"/>
    </source>
</evidence>
<protein>
    <submittedName>
        <fullName evidence="3">Expressed protein</fullName>
    </submittedName>
</protein>
<dbReference type="Pfam" id="PF13508">
    <property type="entry name" value="Acetyltransf_7"/>
    <property type="match status" value="1"/>
</dbReference>
<dbReference type="KEGG" id="cvr:CHLNCDRAFT_58005"/>
<evidence type="ECO:0000256" key="1">
    <source>
        <dbReference type="SAM" id="MobiDB-lite"/>
    </source>
</evidence>
<evidence type="ECO:0000259" key="2">
    <source>
        <dbReference type="PROSITE" id="PS51186"/>
    </source>
</evidence>
<dbReference type="GO" id="GO:0016747">
    <property type="term" value="F:acyltransferase activity, transferring groups other than amino-acyl groups"/>
    <property type="evidence" value="ECO:0007669"/>
    <property type="project" value="InterPro"/>
</dbReference>
<dbReference type="SUPFAM" id="SSF55729">
    <property type="entry name" value="Acyl-CoA N-acyltransferases (Nat)"/>
    <property type="match status" value="1"/>
</dbReference>
<evidence type="ECO:0000313" key="4">
    <source>
        <dbReference type="Proteomes" id="UP000008141"/>
    </source>
</evidence>
<sequence length="186" mass="19532">MQPVAVRAVALPARVQLRPGRAADRPAFLRGILREKLNPLSLDPARFTVAERTDGGSGGGGQVVGFGQIKPLGGCALELSTLIVAEEERGKGVGSALIHSLSAQAGDTPLYLTTIASQAPLYQRCGFEEVARDQVPPFLLAEYLVGLLLAWLVTRQRLVLMRLAAGGGGGGQQAEQLRQDSGGEHG</sequence>
<dbReference type="eggNOG" id="ENOG502SAJB">
    <property type="taxonomic scope" value="Eukaryota"/>
</dbReference>
<gene>
    <name evidence="3" type="ORF">CHLNCDRAFT_58005</name>
</gene>
<dbReference type="PROSITE" id="PS51186">
    <property type="entry name" value="GNAT"/>
    <property type="match status" value="1"/>
</dbReference>
<dbReference type="InParanoid" id="E1ZG71"/>
<dbReference type="InterPro" id="IPR000182">
    <property type="entry name" value="GNAT_dom"/>
</dbReference>
<organism evidence="4">
    <name type="scientific">Chlorella variabilis</name>
    <name type="common">Green alga</name>
    <dbReference type="NCBI Taxonomy" id="554065"/>
    <lineage>
        <taxon>Eukaryota</taxon>
        <taxon>Viridiplantae</taxon>
        <taxon>Chlorophyta</taxon>
        <taxon>core chlorophytes</taxon>
        <taxon>Trebouxiophyceae</taxon>
        <taxon>Chlorellales</taxon>
        <taxon>Chlorellaceae</taxon>
        <taxon>Chlorella clade</taxon>
        <taxon>Chlorella</taxon>
    </lineage>
</organism>
<dbReference type="InterPro" id="IPR016181">
    <property type="entry name" value="Acyl_CoA_acyltransferase"/>
</dbReference>
<dbReference type="OMA" id="QPHITTH"/>
<dbReference type="Gene3D" id="3.40.630.30">
    <property type="match status" value="1"/>
</dbReference>
<reference evidence="3 4" key="1">
    <citation type="journal article" date="2010" name="Plant Cell">
        <title>The Chlorella variabilis NC64A genome reveals adaptation to photosymbiosis, coevolution with viruses, and cryptic sex.</title>
        <authorList>
            <person name="Blanc G."/>
            <person name="Duncan G."/>
            <person name="Agarkova I."/>
            <person name="Borodovsky M."/>
            <person name="Gurnon J."/>
            <person name="Kuo A."/>
            <person name="Lindquist E."/>
            <person name="Lucas S."/>
            <person name="Pangilinan J."/>
            <person name="Polle J."/>
            <person name="Salamov A."/>
            <person name="Terry A."/>
            <person name="Yamada T."/>
            <person name="Dunigan D.D."/>
            <person name="Grigoriev I.V."/>
            <person name="Claverie J.M."/>
            <person name="Van Etten J.L."/>
        </authorList>
    </citation>
    <scope>NUCLEOTIDE SEQUENCE [LARGE SCALE GENOMIC DNA]</scope>
    <source>
        <strain evidence="3 4">NC64A</strain>
    </source>
</reference>
<dbReference type="AlphaFoldDB" id="E1ZG71"/>
<proteinExistence type="predicted"/>
<dbReference type="GeneID" id="17354785"/>
<dbReference type="EMBL" id="GL433845">
    <property type="protein sequence ID" value="EFN55416.1"/>
    <property type="molecule type" value="Genomic_DNA"/>
</dbReference>
<dbReference type="RefSeq" id="XP_005847518.1">
    <property type="nucleotide sequence ID" value="XM_005847456.1"/>
</dbReference>
<feature type="domain" description="N-acetyltransferase" evidence="2">
    <location>
        <begin position="4"/>
        <end position="150"/>
    </location>
</feature>